<evidence type="ECO:0000313" key="5">
    <source>
        <dbReference type="Proteomes" id="UP000027036"/>
    </source>
</evidence>
<dbReference type="PROSITE" id="PS51257">
    <property type="entry name" value="PROKAR_LIPOPROTEIN"/>
    <property type="match status" value="1"/>
</dbReference>
<evidence type="ECO:0000313" key="4">
    <source>
        <dbReference type="EMBL" id="KDB46037.1"/>
    </source>
</evidence>
<evidence type="ECO:0000256" key="2">
    <source>
        <dbReference type="ARBA" id="ARBA00022729"/>
    </source>
</evidence>
<proteinExistence type="inferred from homology"/>
<protein>
    <recommendedName>
        <fullName evidence="6">ABC transporter</fullName>
    </recommendedName>
</protein>
<name>A0A836MB23_GLAPU</name>
<dbReference type="EMBL" id="JDSO01000120">
    <property type="protein sequence ID" value="KDB46037.1"/>
    <property type="molecule type" value="Genomic_DNA"/>
</dbReference>
<feature type="chain" id="PRO_5033020646" description="ABC transporter" evidence="3">
    <location>
        <begin position="19"/>
        <end position="248"/>
    </location>
</feature>
<comment type="similarity">
    <text evidence="1">Belongs to the MlaA family.</text>
</comment>
<organism evidence="4 5">
    <name type="scientific">Glaesserella parasuis HPS10</name>
    <dbReference type="NCBI Taxonomy" id="1450514"/>
    <lineage>
        <taxon>Bacteria</taxon>
        <taxon>Pseudomonadati</taxon>
        <taxon>Pseudomonadota</taxon>
        <taxon>Gammaproteobacteria</taxon>
        <taxon>Pasteurellales</taxon>
        <taxon>Pasteurellaceae</taxon>
        <taxon>Glaesserella</taxon>
    </lineage>
</organism>
<dbReference type="AlphaFoldDB" id="A0A836MB23"/>
<dbReference type="RefSeq" id="WP_035524313.1">
    <property type="nucleotide sequence ID" value="NZ_JDSO01000120.1"/>
</dbReference>
<sequence>MKKIKLLFLVLSTSFLTACTSSIDPETGTRSDPLEGFNRAMWKVNYEYLDPYILKPVAKGWRDYMPSPIKTGLVNVANNLDEPASFVNRLIEGEGQKAMVHFTRFWFNSIFGLGGLIDFASMTNDLKIDKRREFGDTLGAYNVPTGPYVMLPMYGPATPRQDLGRLVDTSYPVLSLLATPWSITKYVVQGVDSRAQLIGQEALLKQSQDPYITFREAYFQNLEFKVKDGKTENSEQETLSEEQLKNID</sequence>
<evidence type="ECO:0000256" key="3">
    <source>
        <dbReference type="SAM" id="SignalP"/>
    </source>
</evidence>
<feature type="signal peptide" evidence="3">
    <location>
        <begin position="1"/>
        <end position="18"/>
    </location>
</feature>
<dbReference type="GO" id="GO:0120010">
    <property type="term" value="P:intermembrane phospholipid transfer"/>
    <property type="evidence" value="ECO:0007669"/>
    <property type="project" value="TreeGrafter"/>
</dbReference>
<evidence type="ECO:0000256" key="1">
    <source>
        <dbReference type="ARBA" id="ARBA00010634"/>
    </source>
</evidence>
<reference evidence="4 5" key="1">
    <citation type="submission" date="2014-02" db="EMBL/GenBank/DDBJ databases">
        <title>Comparative genomics of Haemophilus parasuis isolated from pig lungs.</title>
        <authorList>
            <person name="Kittichotirat W."/>
            <person name="Bumgarner R.E."/>
            <person name="Lawrence P."/>
        </authorList>
    </citation>
    <scope>NUCLEOTIDE SEQUENCE [LARGE SCALE GENOMIC DNA]</scope>
    <source>
        <strain evidence="4 5">HPS10</strain>
    </source>
</reference>
<gene>
    <name evidence="4" type="ORF">HPS10_08715</name>
</gene>
<dbReference type="Pfam" id="PF04333">
    <property type="entry name" value="MlaA"/>
    <property type="match status" value="1"/>
</dbReference>
<dbReference type="Proteomes" id="UP000027036">
    <property type="component" value="Unassembled WGS sequence"/>
</dbReference>
<dbReference type="PANTHER" id="PTHR30035">
    <property type="entry name" value="LIPOPROTEIN VACJ-RELATED"/>
    <property type="match status" value="1"/>
</dbReference>
<dbReference type="InterPro" id="IPR007428">
    <property type="entry name" value="MlaA"/>
</dbReference>
<comment type="caution">
    <text evidence="4">The sequence shown here is derived from an EMBL/GenBank/DDBJ whole genome shotgun (WGS) entry which is preliminary data.</text>
</comment>
<accession>A0A836MB23</accession>
<evidence type="ECO:0008006" key="6">
    <source>
        <dbReference type="Google" id="ProtNLM"/>
    </source>
</evidence>
<dbReference type="GO" id="GO:0016020">
    <property type="term" value="C:membrane"/>
    <property type="evidence" value="ECO:0007669"/>
    <property type="project" value="InterPro"/>
</dbReference>
<dbReference type="PRINTS" id="PR01805">
    <property type="entry name" value="VACJLIPOPROT"/>
</dbReference>
<keyword evidence="2 3" id="KW-0732">Signal</keyword>
<dbReference type="PANTHER" id="PTHR30035:SF3">
    <property type="entry name" value="INTERMEMBRANE PHOSPHOLIPID TRANSPORT SYSTEM LIPOPROTEIN MLAA"/>
    <property type="match status" value="1"/>
</dbReference>